<keyword evidence="4" id="KW-1185">Reference proteome</keyword>
<gene>
    <name evidence="3" type="ORF">MRS75_08695</name>
</gene>
<dbReference type="AlphaFoldDB" id="A0AAE3QBU1"/>
<dbReference type="RefSeq" id="WP_311789007.1">
    <property type="nucleotide sequence ID" value="NZ_JALDYY010000022.1"/>
</dbReference>
<organism evidence="3 4">
    <name type="scientific">Ferirhizobium litorale</name>
    <dbReference type="NCBI Taxonomy" id="2927786"/>
    <lineage>
        <taxon>Bacteria</taxon>
        <taxon>Pseudomonadati</taxon>
        <taxon>Pseudomonadota</taxon>
        <taxon>Alphaproteobacteria</taxon>
        <taxon>Hyphomicrobiales</taxon>
        <taxon>Rhizobiaceae</taxon>
        <taxon>Ferirhizobium</taxon>
    </lineage>
</organism>
<dbReference type="PANTHER" id="PTHR43032">
    <property type="entry name" value="PROTEIN-METHIONINE-SULFOXIDE REDUCTASE"/>
    <property type="match status" value="1"/>
</dbReference>
<dbReference type="CDD" id="cd02108">
    <property type="entry name" value="bact_SO_family_Moco"/>
    <property type="match status" value="1"/>
</dbReference>
<comment type="caution">
    <text evidence="3">The sequence shown here is derived from an EMBL/GenBank/DDBJ whole genome shotgun (WGS) entry which is preliminary data.</text>
</comment>
<feature type="signal peptide" evidence="1">
    <location>
        <begin position="1"/>
        <end position="25"/>
    </location>
</feature>
<dbReference type="PROSITE" id="PS51257">
    <property type="entry name" value="PROKAR_LIPOPROTEIN"/>
    <property type="match status" value="1"/>
</dbReference>
<dbReference type="SUPFAM" id="SSF56524">
    <property type="entry name" value="Oxidoreductase molybdopterin-binding domain"/>
    <property type="match status" value="1"/>
</dbReference>
<dbReference type="InterPro" id="IPR036374">
    <property type="entry name" value="OxRdtase_Mopterin-bd_sf"/>
</dbReference>
<reference evidence="3" key="1">
    <citation type="submission" date="2022-03" db="EMBL/GenBank/DDBJ databases">
        <title>Fererhizobium litorale gen. nov., sp. nov., isolated from sandy sediments of the Sea of Japan seashore.</title>
        <authorList>
            <person name="Romanenko L."/>
            <person name="Kurilenko V."/>
            <person name="Otstavnykh N."/>
            <person name="Svetashev V."/>
            <person name="Tekutyeva L."/>
            <person name="Isaeva M."/>
            <person name="Mikhailov V."/>
        </authorList>
    </citation>
    <scope>NUCLEOTIDE SEQUENCE</scope>
    <source>
        <strain evidence="3">KMM 9576</strain>
    </source>
</reference>
<dbReference type="InterPro" id="IPR000572">
    <property type="entry name" value="OxRdtase_Mopterin-bd_dom"/>
</dbReference>
<keyword evidence="1" id="KW-0732">Signal</keyword>
<dbReference type="EMBL" id="JALDYZ010000003">
    <property type="protein sequence ID" value="MDI7922165.1"/>
    <property type="molecule type" value="Genomic_DNA"/>
</dbReference>
<name>A0AAE3QBU1_9HYPH</name>
<dbReference type="Gene3D" id="3.90.420.10">
    <property type="entry name" value="Oxidoreductase, molybdopterin-binding domain"/>
    <property type="match status" value="1"/>
</dbReference>
<evidence type="ECO:0000313" key="4">
    <source>
        <dbReference type="Proteomes" id="UP001161580"/>
    </source>
</evidence>
<evidence type="ECO:0000256" key="1">
    <source>
        <dbReference type="SAM" id="SignalP"/>
    </source>
</evidence>
<accession>A0AAE3QBU1</accession>
<evidence type="ECO:0000259" key="2">
    <source>
        <dbReference type="Pfam" id="PF00174"/>
    </source>
</evidence>
<feature type="chain" id="PRO_5042199002" evidence="1">
    <location>
        <begin position="26"/>
        <end position="262"/>
    </location>
</feature>
<sequence>MRQQGISRRCLLGFATVAGSSLALAGCSNFDFLGDRDNDVREFLSSANGLTYRMQRLLLGNTWLAPEYTEADIRQAQRPNGTTAVGTEEYTRLANDGFSAYRLTVGGLVERPASFSLAELRNMPSRTQITRHDCVEGWSTIAKWAGVPLSAVLDQVRPRPDSRYVVFHCFDNVQSDGAEVQFYGSIDLVDARHPQTILAYTMNDAPLPVANGAPLRVRVERQLGYKMSKFIKSIELVSSLAEIQGGHGGYWEDQGYDWYAGI</sequence>
<dbReference type="PANTHER" id="PTHR43032:SF2">
    <property type="entry name" value="BLL0505 PROTEIN"/>
    <property type="match status" value="1"/>
</dbReference>
<dbReference type="Pfam" id="PF00174">
    <property type="entry name" value="Oxidored_molyb"/>
    <property type="match status" value="1"/>
</dbReference>
<protein>
    <submittedName>
        <fullName evidence="3">Molybdopterin-binding protein</fullName>
    </submittedName>
</protein>
<evidence type="ECO:0000313" key="3">
    <source>
        <dbReference type="EMBL" id="MDI7922165.1"/>
    </source>
</evidence>
<proteinExistence type="predicted"/>
<feature type="domain" description="Oxidoreductase molybdopterin-binding" evidence="2">
    <location>
        <begin position="99"/>
        <end position="238"/>
    </location>
</feature>
<dbReference type="Proteomes" id="UP001161580">
    <property type="component" value="Unassembled WGS sequence"/>
</dbReference>